<dbReference type="GO" id="GO:0005829">
    <property type="term" value="C:cytosol"/>
    <property type="evidence" value="ECO:0007669"/>
    <property type="project" value="TreeGrafter"/>
</dbReference>
<accession>A0A6C1FAQ1</accession>
<dbReference type="NCBIfam" id="TIGR02062">
    <property type="entry name" value="RNase_B"/>
    <property type="match status" value="1"/>
</dbReference>
<name>A0A6C1FAQ1_BUCUN</name>
<dbReference type="GO" id="GO:0006402">
    <property type="term" value="P:mRNA catabolic process"/>
    <property type="evidence" value="ECO:0007669"/>
    <property type="project" value="UniProtKB-UniRule"/>
</dbReference>
<dbReference type="SMART" id="SM00357">
    <property type="entry name" value="CSP"/>
    <property type="match status" value="1"/>
</dbReference>
<keyword evidence="4 9" id="KW-0963">Cytoplasm</keyword>
<keyword evidence="7 9" id="KW-0269">Exonuclease</keyword>
<keyword evidence="5 9" id="KW-0540">Nuclease</keyword>
<dbReference type="NCBIfam" id="TIGR00358">
    <property type="entry name" value="3_prime_RNase"/>
    <property type="match status" value="1"/>
</dbReference>
<dbReference type="InterPro" id="IPR012340">
    <property type="entry name" value="NA-bd_OB-fold"/>
</dbReference>
<evidence type="ECO:0000256" key="6">
    <source>
        <dbReference type="ARBA" id="ARBA00022801"/>
    </source>
</evidence>
<dbReference type="Proteomes" id="UP000502958">
    <property type="component" value="Chromosome"/>
</dbReference>
<dbReference type="InterPro" id="IPR004476">
    <property type="entry name" value="RNase_II/RNase_R"/>
</dbReference>
<evidence type="ECO:0000256" key="5">
    <source>
        <dbReference type="ARBA" id="ARBA00022722"/>
    </source>
</evidence>
<gene>
    <name evidence="9 12" type="primary">rnb</name>
    <name evidence="12" type="ORF">GUU85_01240</name>
</gene>
<organism evidence="12 13">
    <name type="scientific">Buchnera aphidicola subsp. Uroleucon sonchi</name>
    <dbReference type="NCBI Taxonomy" id="118118"/>
    <lineage>
        <taxon>Bacteria</taxon>
        <taxon>Pseudomonadati</taxon>
        <taxon>Pseudomonadota</taxon>
        <taxon>Gammaproteobacteria</taxon>
        <taxon>Enterobacterales</taxon>
        <taxon>Erwiniaceae</taxon>
        <taxon>Buchnera</taxon>
    </lineage>
</organism>
<protein>
    <recommendedName>
        <fullName evidence="9">Exoribonuclease 2</fullName>
        <ecNumber evidence="9">3.1.13.1</ecNumber>
    </recommendedName>
    <alternativeName>
        <fullName evidence="9">Exoribonuclease II</fullName>
        <shortName evidence="9">RNase II</shortName>
        <shortName evidence="9">Ribonuclease II</shortName>
    </alternativeName>
</protein>
<evidence type="ECO:0000259" key="10">
    <source>
        <dbReference type="SMART" id="SM00357"/>
    </source>
</evidence>
<feature type="domain" description="Cold-shock" evidence="10">
    <location>
        <begin position="23"/>
        <end position="79"/>
    </location>
</feature>
<evidence type="ECO:0000256" key="1">
    <source>
        <dbReference type="ARBA" id="ARBA00001849"/>
    </source>
</evidence>
<dbReference type="PANTHER" id="PTHR23355:SF37">
    <property type="entry name" value="EXORIBONUCLEASE 2"/>
    <property type="match status" value="1"/>
</dbReference>
<evidence type="ECO:0000256" key="3">
    <source>
        <dbReference type="ARBA" id="ARBA00009925"/>
    </source>
</evidence>
<dbReference type="SUPFAM" id="SSF50249">
    <property type="entry name" value="Nucleic acid-binding proteins"/>
    <property type="match status" value="4"/>
</dbReference>
<dbReference type="InterPro" id="IPR022966">
    <property type="entry name" value="RNase_II/R_CS"/>
</dbReference>
<dbReference type="NCBIfam" id="NF003455">
    <property type="entry name" value="PRK05054.1"/>
    <property type="match status" value="1"/>
</dbReference>
<dbReference type="EMBL" id="CP047588">
    <property type="protein sequence ID" value="QIE01984.1"/>
    <property type="molecule type" value="Genomic_DNA"/>
</dbReference>
<dbReference type="Gene3D" id="2.40.50.640">
    <property type="match status" value="1"/>
</dbReference>
<dbReference type="RefSeq" id="WP_163119217.1">
    <property type="nucleotide sequence ID" value="NZ_CP047588.1"/>
</dbReference>
<comment type="catalytic activity">
    <reaction evidence="1 9">
        <text>Exonucleolytic cleavage in the 3'- to 5'-direction to yield nucleoside 5'-phosphates.</text>
        <dbReference type="EC" id="3.1.13.1"/>
    </reaction>
</comment>
<dbReference type="SMART" id="SM00955">
    <property type="entry name" value="RNB"/>
    <property type="match status" value="1"/>
</dbReference>
<comment type="similarity">
    <text evidence="3 9">Belongs to the RNR ribonuclease family. RNase II subfamily.</text>
</comment>
<keyword evidence="6 9" id="KW-0378">Hydrolase</keyword>
<reference evidence="12 13" key="1">
    <citation type="submission" date="2020-01" db="EMBL/GenBank/DDBJ databases">
        <title>Complete genome of Buchnera aphidicola isolated from Chaitophorus populeti.</title>
        <authorList>
            <person name="Park J."/>
            <person name="Xi H."/>
        </authorList>
    </citation>
    <scope>NUCLEOTIDE SEQUENCE [LARGE SCALE GENOMIC DNA]</scope>
    <source>
        <strain evidence="12 13">UsonBac</strain>
    </source>
</reference>
<dbReference type="EC" id="3.1.13.1" evidence="9"/>
<evidence type="ECO:0000256" key="9">
    <source>
        <dbReference type="HAMAP-Rule" id="MF_01036"/>
    </source>
</evidence>
<dbReference type="PROSITE" id="PS01175">
    <property type="entry name" value="RIBONUCLEASE_II"/>
    <property type="match status" value="1"/>
</dbReference>
<evidence type="ECO:0000256" key="4">
    <source>
        <dbReference type="ARBA" id="ARBA00022490"/>
    </source>
</evidence>
<evidence type="ECO:0000256" key="7">
    <source>
        <dbReference type="ARBA" id="ARBA00022839"/>
    </source>
</evidence>
<dbReference type="InterPro" id="IPR050180">
    <property type="entry name" value="RNR_Ribonuclease"/>
</dbReference>
<dbReference type="PANTHER" id="PTHR23355">
    <property type="entry name" value="RIBONUCLEASE"/>
    <property type="match status" value="1"/>
</dbReference>
<dbReference type="GO" id="GO:0003723">
    <property type="term" value="F:RNA binding"/>
    <property type="evidence" value="ECO:0007669"/>
    <property type="project" value="UniProtKB-KW"/>
</dbReference>
<dbReference type="HAMAP" id="MF_01036">
    <property type="entry name" value="RNase_II"/>
    <property type="match status" value="1"/>
</dbReference>
<evidence type="ECO:0000259" key="11">
    <source>
        <dbReference type="SMART" id="SM00955"/>
    </source>
</evidence>
<dbReference type="GO" id="GO:0008859">
    <property type="term" value="F:exoribonuclease II activity"/>
    <property type="evidence" value="ECO:0007669"/>
    <property type="project" value="UniProtKB-UniRule"/>
</dbReference>
<evidence type="ECO:0000313" key="13">
    <source>
        <dbReference type="Proteomes" id="UP000502958"/>
    </source>
</evidence>
<evidence type="ECO:0000313" key="12">
    <source>
        <dbReference type="EMBL" id="QIE01984.1"/>
    </source>
</evidence>
<feature type="domain" description="RNB" evidence="11">
    <location>
        <begin position="190"/>
        <end position="518"/>
    </location>
</feature>
<dbReference type="Pfam" id="PF00773">
    <property type="entry name" value="RNB"/>
    <property type="match status" value="1"/>
</dbReference>
<evidence type="ECO:0000256" key="2">
    <source>
        <dbReference type="ARBA" id="ARBA00004496"/>
    </source>
</evidence>
<comment type="subcellular location">
    <subcellularLocation>
        <location evidence="2 9">Cytoplasm</location>
    </subcellularLocation>
</comment>
<dbReference type="InterPro" id="IPR001900">
    <property type="entry name" value="RNase_II/R"/>
</dbReference>
<dbReference type="InterPro" id="IPR013223">
    <property type="entry name" value="RNase_B_OB_dom"/>
</dbReference>
<dbReference type="Gene3D" id="2.40.50.140">
    <property type="entry name" value="Nucleic acid-binding proteins"/>
    <property type="match status" value="2"/>
</dbReference>
<proteinExistence type="inferred from homology"/>
<dbReference type="InterPro" id="IPR011129">
    <property type="entry name" value="CSD"/>
</dbReference>
<dbReference type="InterPro" id="IPR011804">
    <property type="entry name" value="RNase_II"/>
</dbReference>
<evidence type="ECO:0000256" key="8">
    <source>
        <dbReference type="ARBA" id="ARBA00022884"/>
    </source>
</evidence>
<sequence length="645" mass="75237">MFQNNPLLTKLKKNLRAQIPRVEGIVKSNERGFGFLEVDTQKSYFIPPQNMKKIMHGDKIIALLKIEKDKEIVEPERLIEAYLKRFVGTIEKKNNTLFIIPDYPLLKNRIICHPDKNCMNIFQDGDWAIAKLTQHKLKGDHIFYAELNEKIAYKDDPFIPWWVTLAKHKIDKQEPIAEANDLILKENYPRKNLTDLDFITIDNINTKDIDDAIFVDEESNGNICLTVAIADPTAYIENGSKLDYIALKRSFTNYLPGFNIPMLPRNLSENLCSLHPNQCRPVLACRIIILKDGSISNNIKFFLAWIKSKAKLSYNHVSDWIEKSGSWIPPTKSIQKQILILHRLCLLRIKWRQINAVLFKDRLEYRFHLSENGSVIDILVEKRRISHKIIEECMIIANISAANFLSVNLGFGIYNIHRGFDSINAKNVVSFLRNYNLNFNAEEITTLKGFCHLKRVLNILSNDYIDNRIRRFQSFGDLSITPGPHFSLGFLEYATWTSPIRKYSDMINHRLLKAIIHKEKAIQPSETIKFKINEQKRRNRMAERDISDWLYTIFLKQKKYQNKKFYAEITDVSRNGMRARLIENGANIFIPGTLIHSIREEINLNQETGQVFINNIMRYKISDIIQIKLLDIRLDTRKIIAKIEF</sequence>
<keyword evidence="8 9" id="KW-0694">RNA-binding</keyword>
<dbReference type="Pfam" id="PF08206">
    <property type="entry name" value="OB_RNB"/>
    <property type="match status" value="1"/>
</dbReference>
<comment type="function">
    <text evidence="9">Involved in mRNA degradation. Hydrolyzes single-stranded polyribonucleotides processively in the 3' to 5' direction.</text>
</comment>
<dbReference type="AlphaFoldDB" id="A0A6C1FAQ1"/>